<dbReference type="InterPro" id="IPR018680">
    <property type="entry name" value="DUF2164"/>
</dbReference>
<gene>
    <name evidence="1" type="ORF">D3872_08005</name>
</gene>
<dbReference type="AlphaFoldDB" id="A0A418Y4H4"/>
<comment type="caution">
    <text evidence="1">The sequence shown here is derived from an EMBL/GenBank/DDBJ whole genome shotgun (WGS) entry which is preliminary data.</text>
</comment>
<sequence length="88" mass="9828">MTIEISSDATNAAIGSIQRYFAENMDEPIGSLEAGSLLSFILKEIGPLVYNKAIADAQARLQERVAELDVEVYEEEFSYWAKGRNGRR</sequence>
<dbReference type="EMBL" id="QYUP01000079">
    <property type="protein sequence ID" value="RJG20726.1"/>
    <property type="molecule type" value="Genomic_DNA"/>
</dbReference>
<dbReference type="RefSeq" id="WP_119810280.1">
    <property type="nucleotide sequence ID" value="NZ_QYUP01000079.1"/>
</dbReference>
<protein>
    <submittedName>
        <fullName evidence="1">DUF2164 domain-containing protein</fullName>
    </submittedName>
</protein>
<dbReference type="OrthoDB" id="573733at2"/>
<accession>A0A418Y4H4</accession>
<keyword evidence="2" id="KW-1185">Reference proteome</keyword>
<evidence type="ECO:0000313" key="2">
    <source>
        <dbReference type="Proteomes" id="UP000284006"/>
    </source>
</evidence>
<organism evidence="1 2">
    <name type="scientific">Massilia cavernae</name>
    <dbReference type="NCBI Taxonomy" id="2320864"/>
    <lineage>
        <taxon>Bacteria</taxon>
        <taxon>Pseudomonadati</taxon>
        <taxon>Pseudomonadota</taxon>
        <taxon>Betaproteobacteria</taxon>
        <taxon>Burkholderiales</taxon>
        <taxon>Oxalobacteraceae</taxon>
        <taxon>Telluria group</taxon>
        <taxon>Massilia</taxon>
    </lineage>
</organism>
<name>A0A418Y4H4_9BURK</name>
<proteinExistence type="predicted"/>
<reference evidence="1 2" key="1">
    <citation type="submission" date="2018-09" db="EMBL/GenBank/DDBJ databases">
        <authorList>
            <person name="Zhu H."/>
        </authorList>
    </citation>
    <scope>NUCLEOTIDE SEQUENCE [LARGE SCALE GENOMIC DNA]</scope>
    <source>
        <strain evidence="1 2">K1S02-61</strain>
    </source>
</reference>
<dbReference type="Proteomes" id="UP000284006">
    <property type="component" value="Unassembled WGS sequence"/>
</dbReference>
<evidence type="ECO:0000313" key="1">
    <source>
        <dbReference type="EMBL" id="RJG20726.1"/>
    </source>
</evidence>
<dbReference type="Pfam" id="PF09932">
    <property type="entry name" value="DUF2164"/>
    <property type="match status" value="1"/>
</dbReference>